<proteinExistence type="predicted"/>
<dbReference type="AlphaFoldDB" id="A0A0K2V398"/>
<name>A0A0K2V398_LEPSM</name>
<reference evidence="1" key="1">
    <citation type="submission" date="2014-05" db="EMBL/GenBank/DDBJ databases">
        <authorList>
            <person name="Chronopoulou M."/>
        </authorList>
    </citation>
    <scope>NUCLEOTIDE SEQUENCE</scope>
    <source>
        <tissue evidence="1">Whole organism</tissue>
    </source>
</reference>
<sequence>MHIFYFARTLVISSNVLYTNKLKFLNFALRHQ</sequence>
<evidence type="ECO:0000313" key="1">
    <source>
        <dbReference type="EMBL" id="CDW44607.1"/>
    </source>
</evidence>
<protein>
    <submittedName>
        <fullName evidence="1">Uncharacterized protein</fullName>
    </submittedName>
</protein>
<dbReference type="EMBL" id="HACA01027246">
    <property type="protein sequence ID" value="CDW44607.1"/>
    <property type="molecule type" value="Transcribed_RNA"/>
</dbReference>
<organism evidence="1">
    <name type="scientific">Lepeophtheirus salmonis</name>
    <name type="common">Salmon louse</name>
    <name type="synonym">Caligus salmonis</name>
    <dbReference type="NCBI Taxonomy" id="72036"/>
    <lineage>
        <taxon>Eukaryota</taxon>
        <taxon>Metazoa</taxon>
        <taxon>Ecdysozoa</taxon>
        <taxon>Arthropoda</taxon>
        <taxon>Crustacea</taxon>
        <taxon>Multicrustacea</taxon>
        <taxon>Hexanauplia</taxon>
        <taxon>Copepoda</taxon>
        <taxon>Siphonostomatoida</taxon>
        <taxon>Caligidae</taxon>
        <taxon>Lepeophtheirus</taxon>
    </lineage>
</organism>
<accession>A0A0K2V398</accession>